<dbReference type="Pfam" id="PF08345">
    <property type="entry name" value="YscJ_FliF_C"/>
    <property type="match status" value="1"/>
</dbReference>
<dbReference type="RefSeq" id="WP_058264301.1">
    <property type="nucleotide sequence ID" value="NZ_CP051181.1"/>
</dbReference>
<keyword evidence="4" id="KW-1003">Cell membrane</keyword>
<keyword evidence="13" id="KW-0969">Cilium</keyword>
<sequence>MDSTTNLLAQPGSTAVANRGKAYLMQFQAITRQPAIRRALPAIVMVTVAVLGLALYAILSQPARLALYSDLPEADKARAVEVLNSSGIDASLDKSTGALSVTEVDYHRARMILATEGLPAGTPDGMSALTDMPMGASRSVEAARLRRMQELDLGQSIAEFQNVTAARVHLALPEQTAFIRDTKPPRASIFVQVAPGRAMDEGQVSAIVSLVSTSVPGMARSNVSVVDQNGRLLSREASDPLSELNDQQLAHRKRMEALYRERIEALLSPIVGPGNVAAEVTVDMDFTRSEITSEQYQPNGSVIRSEQAMTQQSNGMLAKGIPGAVSNSPPSETDMVAEGPDGAAAKADTQQNVTSNSTRNYEVSRIVETTTPSMAQITRIHAAVLLRAPSGTMAEDGSLVPGELPASVMTDANALVRSAIGFQIERGDSVTLSAQPFVNPFENAATPWYKEAWVATAGRYIAQILVLAIIVLGLVRPIIDRMLFSPVSPGAGSTLMGAPIPMQNGGSLPSDAIEVGPGETLAEVRARLDGVDPVGNPWAQVSYEEKLSLIRELTKTDSDRIATAFKAMIEDDNSQLK</sequence>
<evidence type="ECO:0000313" key="13">
    <source>
        <dbReference type="EMBL" id="CUH68496.1"/>
    </source>
</evidence>
<evidence type="ECO:0000256" key="4">
    <source>
        <dbReference type="ARBA" id="ARBA00022475"/>
    </source>
</evidence>
<accession>A0A0P1FK83</accession>
<dbReference type="Pfam" id="PF01514">
    <property type="entry name" value="YscJ_FliF"/>
    <property type="match status" value="1"/>
</dbReference>
<dbReference type="InterPro" id="IPR043427">
    <property type="entry name" value="YscJ/FliF"/>
</dbReference>
<dbReference type="PIRSF" id="PIRSF004862">
    <property type="entry name" value="FliF"/>
    <property type="match status" value="1"/>
</dbReference>
<dbReference type="GO" id="GO:0003774">
    <property type="term" value="F:cytoskeletal motor activity"/>
    <property type="evidence" value="ECO:0007669"/>
    <property type="project" value="InterPro"/>
</dbReference>
<dbReference type="Gene3D" id="3.30.70.1530">
    <property type="entry name" value="Hypothetical protein rpa1041"/>
    <property type="match status" value="1"/>
</dbReference>
<evidence type="ECO:0000256" key="3">
    <source>
        <dbReference type="ARBA" id="ARBA00007971"/>
    </source>
</evidence>
<evidence type="ECO:0000259" key="11">
    <source>
        <dbReference type="Pfam" id="PF01514"/>
    </source>
</evidence>
<dbReference type="NCBIfam" id="TIGR00206">
    <property type="entry name" value="fliF"/>
    <property type="match status" value="1"/>
</dbReference>
<dbReference type="InterPro" id="IPR006182">
    <property type="entry name" value="FliF_N_dom"/>
</dbReference>
<dbReference type="AlphaFoldDB" id="A0A0P1FK83"/>
<feature type="transmembrane region" description="Helical" evidence="10">
    <location>
        <begin position="39"/>
        <end position="59"/>
    </location>
</feature>
<evidence type="ECO:0000256" key="7">
    <source>
        <dbReference type="ARBA" id="ARBA00023136"/>
    </source>
</evidence>
<comment type="similarity">
    <text evidence="3 9">Belongs to the FliF family.</text>
</comment>
<comment type="subcellular location">
    <subcellularLocation>
        <location evidence="1 9">Bacterial flagellum basal body</location>
    </subcellularLocation>
    <subcellularLocation>
        <location evidence="2">Cell membrane</location>
        <topology evidence="2">Multi-pass membrane protein</topology>
    </subcellularLocation>
</comment>
<dbReference type="Proteomes" id="UP000051587">
    <property type="component" value="Unassembled WGS sequence"/>
</dbReference>
<keyword evidence="13" id="KW-0282">Flagellum</keyword>
<evidence type="ECO:0000313" key="14">
    <source>
        <dbReference type="Proteomes" id="UP000051587"/>
    </source>
</evidence>
<keyword evidence="6 10" id="KW-1133">Transmembrane helix</keyword>
<evidence type="ECO:0000256" key="2">
    <source>
        <dbReference type="ARBA" id="ARBA00004651"/>
    </source>
</evidence>
<comment type="function">
    <text evidence="9">The M ring may be actively involved in energy transduction.</text>
</comment>
<dbReference type="PANTHER" id="PTHR30046:SF0">
    <property type="entry name" value="FLAGELLAR M-RING PROTEIN"/>
    <property type="match status" value="1"/>
</dbReference>
<evidence type="ECO:0000259" key="12">
    <source>
        <dbReference type="Pfam" id="PF08345"/>
    </source>
</evidence>
<evidence type="ECO:0000256" key="9">
    <source>
        <dbReference type="PIRNR" id="PIRNR004862"/>
    </source>
</evidence>
<keyword evidence="13" id="KW-0966">Cell projection</keyword>
<evidence type="ECO:0000256" key="5">
    <source>
        <dbReference type="ARBA" id="ARBA00022692"/>
    </source>
</evidence>
<dbReference type="STRING" id="53501.SAMN04488043_10688"/>
<keyword evidence="14" id="KW-1185">Reference proteome</keyword>
<evidence type="ECO:0000256" key="6">
    <source>
        <dbReference type="ARBA" id="ARBA00022989"/>
    </source>
</evidence>
<dbReference type="InterPro" id="IPR000067">
    <property type="entry name" value="FlgMring_FliF"/>
</dbReference>
<proteinExistence type="inferred from homology"/>
<name>A0A0P1FK83_THAGE</name>
<dbReference type="GO" id="GO:0071973">
    <property type="term" value="P:bacterial-type flagellum-dependent cell motility"/>
    <property type="evidence" value="ECO:0007669"/>
    <property type="project" value="InterPro"/>
</dbReference>
<reference evidence="13 14" key="1">
    <citation type="submission" date="2015-09" db="EMBL/GenBank/DDBJ databases">
        <authorList>
            <consortium name="Swine Surveillance"/>
        </authorList>
    </citation>
    <scope>NUCLEOTIDE SEQUENCE [LARGE SCALE GENOMIC DNA]</scope>
    <source>
        <strain evidence="13 14">CECT 4357</strain>
    </source>
</reference>
<dbReference type="GO" id="GO:0009431">
    <property type="term" value="C:bacterial-type flagellum basal body, MS ring"/>
    <property type="evidence" value="ECO:0007669"/>
    <property type="project" value="InterPro"/>
</dbReference>
<protein>
    <recommendedName>
        <fullName evidence="9">Flagellar M-ring protein</fullName>
    </recommendedName>
</protein>
<evidence type="ECO:0000256" key="1">
    <source>
        <dbReference type="ARBA" id="ARBA00004117"/>
    </source>
</evidence>
<dbReference type="InterPro" id="IPR013556">
    <property type="entry name" value="Flag_M-ring_C"/>
</dbReference>
<gene>
    <name evidence="13" type="primary">fliF</name>
    <name evidence="13" type="ORF">TG4357_03627</name>
</gene>
<dbReference type="EMBL" id="CYSA01000028">
    <property type="protein sequence ID" value="CUH68496.1"/>
    <property type="molecule type" value="Genomic_DNA"/>
</dbReference>
<dbReference type="GO" id="GO:0005886">
    <property type="term" value="C:plasma membrane"/>
    <property type="evidence" value="ECO:0007669"/>
    <property type="project" value="UniProtKB-SubCell"/>
</dbReference>
<evidence type="ECO:0000256" key="8">
    <source>
        <dbReference type="ARBA" id="ARBA00023143"/>
    </source>
</evidence>
<feature type="domain" description="Flagellar M-ring N-terminal" evidence="11">
    <location>
        <begin position="60"/>
        <end position="234"/>
    </location>
</feature>
<keyword evidence="5 10" id="KW-0812">Transmembrane</keyword>
<keyword evidence="7 10" id="KW-0472">Membrane</keyword>
<organism evidence="13 14">
    <name type="scientific">Thalassovita gelatinovora</name>
    <name type="common">Thalassobius gelatinovorus</name>
    <dbReference type="NCBI Taxonomy" id="53501"/>
    <lineage>
        <taxon>Bacteria</taxon>
        <taxon>Pseudomonadati</taxon>
        <taxon>Pseudomonadota</taxon>
        <taxon>Alphaproteobacteria</taxon>
        <taxon>Rhodobacterales</taxon>
        <taxon>Roseobacteraceae</taxon>
        <taxon>Thalassovita</taxon>
    </lineage>
</organism>
<dbReference type="Gene3D" id="3.30.300.30">
    <property type="match status" value="1"/>
</dbReference>
<dbReference type="PRINTS" id="PR01009">
    <property type="entry name" value="FLGMRINGFLIF"/>
</dbReference>
<feature type="domain" description="Flagellar M-ring C-terminal" evidence="12">
    <location>
        <begin position="267"/>
        <end position="437"/>
    </location>
</feature>
<dbReference type="InterPro" id="IPR045851">
    <property type="entry name" value="AMP-bd_C_sf"/>
</dbReference>
<evidence type="ECO:0000256" key="10">
    <source>
        <dbReference type="SAM" id="Phobius"/>
    </source>
</evidence>
<keyword evidence="8 9" id="KW-0975">Bacterial flagellum</keyword>
<dbReference type="PANTHER" id="PTHR30046">
    <property type="entry name" value="FLAGELLAR M-RING PROTEIN"/>
    <property type="match status" value="1"/>
</dbReference>